<sequence>MRHEVGRQVGEGLVGTGRVLAIVPEHINRLDLALRVDEAFGARRATLAPHLAAAAVRTADGRVVDSLPVTAEHLLEVRGPGQRTLALAARAQAELLAQRQQLAEVPLLFDQRSRAGLQMGLELVDLRKQLRVINDN</sequence>
<accession>A0A2H3KP91</accession>
<proteinExistence type="predicted"/>
<dbReference type="Proteomes" id="UP000220922">
    <property type="component" value="Unassembled WGS sequence"/>
</dbReference>
<protein>
    <submittedName>
        <fullName evidence="1">Uncharacterized protein</fullName>
    </submittedName>
</protein>
<keyword evidence="2" id="KW-1185">Reference proteome</keyword>
<dbReference type="EMBL" id="LYXE01000061">
    <property type="protein sequence ID" value="PDW00032.1"/>
    <property type="molecule type" value="Genomic_DNA"/>
</dbReference>
<evidence type="ECO:0000313" key="2">
    <source>
        <dbReference type="Proteomes" id="UP000220922"/>
    </source>
</evidence>
<comment type="caution">
    <text evidence="1">The sequence shown here is derived from an EMBL/GenBank/DDBJ whole genome shotgun (WGS) entry which is preliminary data.</text>
</comment>
<dbReference type="AlphaFoldDB" id="A0A2H3KP91"/>
<reference evidence="1 2" key="1">
    <citation type="submission" date="2016-05" db="EMBL/GenBank/DDBJ databases">
        <authorList>
            <person name="Lavstsen T."/>
            <person name="Jespersen J.S."/>
        </authorList>
    </citation>
    <scope>NUCLEOTIDE SEQUENCE [LARGE SCALE GENOMIC DNA]</scope>
    <source>
        <strain evidence="1 2">B7-9</strain>
    </source>
</reference>
<name>A0A2H3KP91_9CHLR</name>
<evidence type="ECO:0000313" key="1">
    <source>
        <dbReference type="EMBL" id="PDW00032.1"/>
    </source>
</evidence>
<organism evidence="1 2">
    <name type="scientific">Candidatus Chloroploca asiatica</name>
    <dbReference type="NCBI Taxonomy" id="1506545"/>
    <lineage>
        <taxon>Bacteria</taxon>
        <taxon>Bacillati</taxon>
        <taxon>Chloroflexota</taxon>
        <taxon>Chloroflexia</taxon>
        <taxon>Chloroflexales</taxon>
        <taxon>Chloroflexineae</taxon>
        <taxon>Oscillochloridaceae</taxon>
        <taxon>Candidatus Chloroploca</taxon>
    </lineage>
</organism>
<gene>
    <name evidence="1" type="ORF">A9Q02_22980</name>
</gene>